<gene>
    <name evidence="1" type="ORF">JOF29_002814</name>
</gene>
<reference evidence="1 2" key="1">
    <citation type="submission" date="2021-03" db="EMBL/GenBank/DDBJ databases">
        <title>Sequencing the genomes of 1000 actinobacteria strains.</title>
        <authorList>
            <person name="Klenk H.-P."/>
        </authorList>
    </citation>
    <scope>NUCLEOTIDE SEQUENCE [LARGE SCALE GENOMIC DNA]</scope>
    <source>
        <strain evidence="1 2">DSM 18824</strain>
    </source>
</reference>
<evidence type="ECO:0000313" key="1">
    <source>
        <dbReference type="EMBL" id="MBP2351731.1"/>
    </source>
</evidence>
<evidence type="ECO:0008006" key="3">
    <source>
        <dbReference type="Google" id="ProtNLM"/>
    </source>
</evidence>
<dbReference type="Proteomes" id="UP000755585">
    <property type="component" value="Unassembled WGS sequence"/>
</dbReference>
<evidence type="ECO:0000313" key="2">
    <source>
        <dbReference type="Proteomes" id="UP000755585"/>
    </source>
</evidence>
<comment type="caution">
    <text evidence="1">The sequence shown here is derived from an EMBL/GenBank/DDBJ whole genome shotgun (WGS) entry which is preliminary data.</text>
</comment>
<keyword evidence="2" id="KW-1185">Reference proteome</keyword>
<sequence>MVESAFATSISATTPVGLLAAERNSGGADRFTDVDDLAAALLERALNGNKIIDIAREHPDPNRRNHLSIVAVEQRERAFIDRSFTVEEQQSRGAWFLPEQTSLKCRSINLAAYVRHHPWHAISIASEDRARMRLAAGPDALAALALLIPLFDTIFAPIFIRASASPDPADAQRTMWAEVFASLDRIGINPSPALAVLDYGGGWSRLDRAGQAQARAAFLDALAAHNLVEVVTRFRAQRLQALAARTVQKAIRGTPLARQTLTKPLQLTLAAYFGGDWMAFLDYLGLPPNPNEEVTTALPTAKLFVGGASKAKAAAAEHGLDVGDAHAMLAAFLGQSDSVSPVDRRVEVLRRWWSEFDSAHARQNSQMDALWGIVEDTDYMIGYQKGPSFQLYQRLLPPGLLTDIAQYWEGTTLPRWPNAIVTEPYPHKIMAESFGSAVSIWHGIALTAWYICEGPYSRTSLEGLRTHHERDLAALAEAGTPIHPGLFDELIGAEKYLGKPQSLETHTHHLQLENGTVGIRISGGGERRDGFEILRDIITRHRRGWAGRHLDEYLKQRWTSELSRVFQEVHRTIAVKGKPPTVKQFARFAATAATHWFGGDLAGLSSAIGEKAPPSLQRVRLFSMPTHELIDAVYAALGGEPYEENLRITDFPKADGYRQRSRLATASVRYLQLMEALGRPPDQTEFGAKRYEWEWAGDLNGGWPEYKRAVEGTLNGPSLPHGA</sequence>
<proteinExistence type="predicted"/>
<dbReference type="RefSeq" id="WP_209694594.1">
    <property type="nucleotide sequence ID" value="NZ_BAAAVU010000013.1"/>
</dbReference>
<accession>A0ABS4UJK0</accession>
<organism evidence="1 2">
    <name type="scientific">Kribbella aluminosa</name>
    <dbReference type="NCBI Taxonomy" id="416017"/>
    <lineage>
        <taxon>Bacteria</taxon>
        <taxon>Bacillati</taxon>
        <taxon>Actinomycetota</taxon>
        <taxon>Actinomycetes</taxon>
        <taxon>Propionibacteriales</taxon>
        <taxon>Kribbellaceae</taxon>
        <taxon>Kribbella</taxon>
    </lineage>
</organism>
<dbReference type="EMBL" id="JAGINT010000001">
    <property type="protein sequence ID" value="MBP2351731.1"/>
    <property type="molecule type" value="Genomic_DNA"/>
</dbReference>
<name>A0ABS4UJK0_9ACTN</name>
<protein>
    <recommendedName>
        <fullName evidence="3">Stress protein</fullName>
    </recommendedName>
</protein>